<sequence>MKIKTSIANGEIVIPHQKFHNCEIPECLTIAKNYFALTTILNNTTKPVTLNFSQPISRKRYNALTEIAIVPRNHRNPWYDNVEEFRK</sequence>
<protein>
    <submittedName>
        <fullName evidence="1">Uncharacterized protein</fullName>
    </submittedName>
</protein>
<comment type="caution">
    <text evidence="1">The sequence shown here is derived from an EMBL/GenBank/DDBJ whole genome shotgun (WGS) entry which is preliminary data.</text>
</comment>
<keyword evidence="2" id="KW-1185">Reference proteome</keyword>
<evidence type="ECO:0000313" key="1">
    <source>
        <dbReference type="EMBL" id="CAH1984609.1"/>
    </source>
</evidence>
<dbReference type="AlphaFoldDB" id="A0A9P0KWY9"/>
<reference evidence="1" key="1">
    <citation type="submission" date="2022-03" db="EMBL/GenBank/DDBJ databases">
        <authorList>
            <person name="Sayadi A."/>
        </authorList>
    </citation>
    <scope>NUCLEOTIDE SEQUENCE</scope>
</reference>
<dbReference type="EMBL" id="CAKOFQ010006959">
    <property type="protein sequence ID" value="CAH1984609.1"/>
    <property type="molecule type" value="Genomic_DNA"/>
</dbReference>
<organism evidence="1 2">
    <name type="scientific">Acanthoscelides obtectus</name>
    <name type="common">Bean weevil</name>
    <name type="synonym">Bruchus obtectus</name>
    <dbReference type="NCBI Taxonomy" id="200917"/>
    <lineage>
        <taxon>Eukaryota</taxon>
        <taxon>Metazoa</taxon>
        <taxon>Ecdysozoa</taxon>
        <taxon>Arthropoda</taxon>
        <taxon>Hexapoda</taxon>
        <taxon>Insecta</taxon>
        <taxon>Pterygota</taxon>
        <taxon>Neoptera</taxon>
        <taxon>Endopterygota</taxon>
        <taxon>Coleoptera</taxon>
        <taxon>Polyphaga</taxon>
        <taxon>Cucujiformia</taxon>
        <taxon>Chrysomeloidea</taxon>
        <taxon>Chrysomelidae</taxon>
        <taxon>Bruchinae</taxon>
        <taxon>Bruchini</taxon>
        <taxon>Acanthoscelides</taxon>
    </lineage>
</organism>
<evidence type="ECO:0000313" key="2">
    <source>
        <dbReference type="Proteomes" id="UP001152888"/>
    </source>
</evidence>
<name>A0A9P0KWY9_ACAOB</name>
<gene>
    <name evidence="1" type="ORF">ACAOBT_LOCUS16207</name>
</gene>
<dbReference type="Proteomes" id="UP001152888">
    <property type="component" value="Unassembled WGS sequence"/>
</dbReference>
<accession>A0A9P0KWY9</accession>
<proteinExistence type="predicted"/>